<dbReference type="InterPro" id="IPR018193">
    <property type="entry name" value="Glyc_kinase_flavodox-like_fold"/>
</dbReference>
<gene>
    <name evidence="5" type="ORF">ACFQWG_09390</name>
</gene>
<dbReference type="InterPro" id="IPR036129">
    <property type="entry name" value="Glycerate_kinase_sf"/>
</dbReference>
<keyword evidence="2 4" id="KW-0808">Transferase</keyword>
<dbReference type="EC" id="2.7.1.31" evidence="5"/>
<dbReference type="PIRSF" id="PIRSF006078">
    <property type="entry name" value="GlxK"/>
    <property type="match status" value="1"/>
</dbReference>
<comment type="similarity">
    <text evidence="1 4">Belongs to the glycerate kinase type-1 family.</text>
</comment>
<dbReference type="Gene3D" id="3.90.1510.10">
    <property type="entry name" value="Glycerate kinase, domain 2"/>
    <property type="match status" value="1"/>
</dbReference>
<accession>A0ABW2SND5</accession>
<sequence length="380" mass="38384">MLVVCAPDSFKGSLSAVEAARAMADGVRDADPQAACREVPMADGGEGFVDVIDAALDARRLTVAVHDHSGSPASADLALAGDTAYLDIASAAGLTLVAPEDRDIMTATSRGVGELVLAALDAGARRLVVGLGGSGTNDAGAGMLDALGVHFLDEGGALVSPSPAALASIVAVDASRIDPRLSDVEVVLASDVTNPLVGPDGASHVFGPQKGASSEQVRTLDRALAHLARCCERAMGADHAAEPGAGAAGGLGYAFLQFLTARMRPGVEVVADALRLREQIRGADLVLTGEGSVDAQTLGGKTPIGVARIAHDEGVPVVIIAGNVGDDADVLLDHGVTAIVPTPRGAAPLEELIARSGRDLRSATASVIRIFESRRRGAAS</sequence>
<evidence type="ECO:0000256" key="1">
    <source>
        <dbReference type="ARBA" id="ARBA00006284"/>
    </source>
</evidence>
<reference evidence="6" key="1">
    <citation type="journal article" date="2019" name="Int. J. Syst. Evol. Microbiol.">
        <title>The Global Catalogue of Microorganisms (GCM) 10K type strain sequencing project: providing services to taxonomists for standard genome sequencing and annotation.</title>
        <authorList>
            <consortium name="The Broad Institute Genomics Platform"/>
            <consortium name="The Broad Institute Genome Sequencing Center for Infectious Disease"/>
            <person name="Wu L."/>
            <person name="Ma J."/>
        </authorList>
    </citation>
    <scope>NUCLEOTIDE SEQUENCE [LARGE SCALE GENOMIC DNA]</scope>
    <source>
        <strain evidence="6">CCUG 56698</strain>
    </source>
</reference>
<dbReference type="InterPro" id="IPR018197">
    <property type="entry name" value="Glycerate_kinase_RE-like"/>
</dbReference>
<dbReference type="Gene3D" id="3.40.50.10350">
    <property type="entry name" value="Glycerate kinase, domain 1"/>
    <property type="match status" value="1"/>
</dbReference>
<evidence type="ECO:0000256" key="2">
    <source>
        <dbReference type="ARBA" id="ARBA00022679"/>
    </source>
</evidence>
<dbReference type="GO" id="GO:0008887">
    <property type="term" value="F:glycerate kinase activity"/>
    <property type="evidence" value="ECO:0007669"/>
    <property type="project" value="UniProtKB-EC"/>
</dbReference>
<keyword evidence="3 4" id="KW-0418">Kinase</keyword>
<evidence type="ECO:0000313" key="5">
    <source>
        <dbReference type="EMBL" id="MFC7581404.1"/>
    </source>
</evidence>
<dbReference type="RefSeq" id="WP_380974693.1">
    <property type="nucleotide sequence ID" value="NZ_JBHTEF010000001.1"/>
</dbReference>
<organism evidence="5 6">
    <name type="scientific">Schaalia naturae</name>
    <dbReference type="NCBI Taxonomy" id="635203"/>
    <lineage>
        <taxon>Bacteria</taxon>
        <taxon>Bacillati</taxon>
        <taxon>Actinomycetota</taxon>
        <taxon>Actinomycetes</taxon>
        <taxon>Actinomycetales</taxon>
        <taxon>Actinomycetaceae</taxon>
        <taxon>Schaalia</taxon>
    </lineage>
</organism>
<name>A0ABW2SND5_9ACTO</name>
<evidence type="ECO:0000313" key="6">
    <source>
        <dbReference type="Proteomes" id="UP001596527"/>
    </source>
</evidence>
<dbReference type="SUPFAM" id="SSF110738">
    <property type="entry name" value="Glycerate kinase I"/>
    <property type="match status" value="1"/>
</dbReference>
<proteinExistence type="inferred from homology"/>
<dbReference type="PANTHER" id="PTHR21599">
    <property type="entry name" value="GLYCERATE KINASE"/>
    <property type="match status" value="1"/>
</dbReference>
<evidence type="ECO:0000256" key="3">
    <source>
        <dbReference type="ARBA" id="ARBA00022777"/>
    </source>
</evidence>
<dbReference type="NCBIfam" id="TIGR00045">
    <property type="entry name" value="glycerate kinase"/>
    <property type="match status" value="1"/>
</dbReference>
<comment type="caution">
    <text evidence="5">The sequence shown here is derived from an EMBL/GenBank/DDBJ whole genome shotgun (WGS) entry which is preliminary data.</text>
</comment>
<dbReference type="EMBL" id="JBHTEF010000001">
    <property type="protein sequence ID" value="MFC7581404.1"/>
    <property type="molecule type" value="Genomic_DNA"/>
</dbReference>
<keyword evidence="6" id="KW-1185">Reference proteome</keyword>
<protein>
    <submittedName>
        <fullName evidence="5">Glycerate kinase</fullName>
        <ecNumber evidence="5">2.7.1.31</ecNumber>
    </submittedName>
</protein>
<dbReference type="Proteomes" id="UP001596527">
    <property type="component" value="Unassembled WGS sequence"/>
</dbReference>
<dbReference type="InterPro" id="IPR004381">
    <property type="entry name" value="Glycerate_kinase"/>
</dbReference>
<dbReference type="PANTHER" id="PTHR21599:SF0">
    <property type="entry name" value="GLYCERATE KINASE"/>
    <property type="match status" value="1"/>
</dbReference>
<dbReference type="Pfam" id="PF02595">
    <property type="entry name" value="Gly_kinase"/>
    <property type="match status" value="1"/>
</dbReference>
<evidence type="ECO:0000256" key="4">
    <source>
        <dbReference type="PIRNR" id="PIRNR006078"/>
    </source>
</evidence>